<accession>Q0R4L9</accession>
<dbReference type="Pfam" id="PF08541">
    <property type="entry name" value="ACP_syn_III_C"/>
    <property type="match status" value="1"/>
</dbReference>
<feature type="domain" description="Beta-ketoacyl-[acyl-carrier-protein] synthase III C-terminal" evidence="5">
    <location>
        <begin position="290"/>
        <end position="360"/>
    </location>
</feature>
<evidence type="ECO:0000256" key="3">
    <source>
        <dbReference type="ARBA" id="ARBA00023315"/>
    </source>
</evidence>
<organism evidence="7">
    <name type="scientific">Streptomyces antibioticus</name>
    <dbReference type="NCBI Taxonomy" id="1890"/>
    <lineage>
        <taxon>Bacteria</taxon>
        <taxon>Bacillati</taxon>
        <taxon>Actinomycetota</taxon>
        <taxon>Actinomycetes</taxon>
        <taxon>Kitasatosporales</taxon>
        <taxon>Streptomycetaceae</taxon>
        <taxon>Streptomyces</taxon>
    </lineage>
</organism>
<feature type="compositionally biased region" description="Basic residues" evidence="4">
    <location>
        <begin position="1"/>
        <end position="14"/>
    </location>
</feature>
<dbReference type="AlphaFoldDB" id="Q0R4L9"/>
<keyword evidence="2" id="KW-0808">Transferase</keyword>
<feature type="domain" description="Beta-ketoacyl-[acyl-carrier-protein] synthase III N-terminal" evidence="6">
    <location>
        <begin position="152"/>
        <end position="227"/>
    </location>
</feature>
<dbReference type="PANTHER" id="PTHR34069:SF2">
    <property type="entry name" value="BETA-KETOACYL-[ACYL-CARRIER-PROTEIN] SYNTHASE III"/>
    <property type="match status" value="1"/>
</dbReference>
<reference evidence="7" key="2">
    <citation type="submission" date="2006-08" db="EMBL/GenBank/DDBJ databases">
        <authorList>
            <person name="Jia X.-Y."/>
            <person name="Zhao Q.-F."/>
            <person name="Tian Z.-H."/>
            <person name="Tang G.-L."/>
            <person name="Liu W."/>
        </authorList>
    </citation>
    <scope>NUCLEOTIDE SEQUENCE</scope>
</reference>
<evidence type="ECO:0000256" key="2">
    <source>
        <dbReference type="ARBA" id="ARBA00022679"/>
    </source>
</evidence>
<proteinExistence type="predicted"/>
<feature type="compositionally biased region" description="Pro residues" evidence="4">
    <location>
        <begin position="16"/>
        <end position="25"/>
    </location>
</feature>
<evidence type="ECO:0000256" key="1">
    <source>
        <dbReference type="ARBA" id="ARBA00022490"/>
    </source>
</evidence>
<dbReference type="GO" id="GO:0044550">
    <property type="term" value="P:secondary metabolite biosynthetic process"/>
    <property type="evidence" value="ECO:0007669"/>
    <property type="project" value="TreeGrafter"/>
</dbReference>
<dbReference type="GO" id="GO:0006633">
    <property type="term" value="P:fatty acid biosynthetic process"/>
    <property type="evidence" value="ECO:0007669"/>
    <property type="project" value="InterPro"/>
</dbReference>
<evidence type="ECO:0000256" key="4">
    <source>
        <dbReference type="SAM" id="MobiDB-lite"/>
    </source>
</evidence>
<dbReference type="SUPFAM" id="SSF53901">
    <property type="entry name" value="Thiolase-like"/>
    <property type="match status" value="2"/>
</dbReference>
<keyword evidence="3" id="KW-0012">Acyltransferase</keyword>
<protein>
    <submittedName>
        <fullName evidence="7">ChlM</fullName>
    </submittedName>
</protein>
<dbReference type="Pfam" id="PF08545">
    <property type="entry name" value="ACP_syn_III"/>
    <property type="match status" value="1"/>
</dbReference>
<dbReference type="PANTHER" id="PTHR34069">
    <property type="entry name" value="3-OXOACYL-[ACYL-CARRIER-PROTEIN] SYNTHASE 3"/>
    <property type="match status" value="1"/>
</dbReference>
<keyword evidence="1" id="KW-0963">Cytoplasm</keyword>
<dbReference type="InterPro" id="IPR013747">
    <property type="entry name" value="ACP_syn_III_C"/>
</dbReference>
<feature type="region of interest" description="Disordered" evidence="4">
    <location>
        <begin position="1"/>
        <end position="33"/>
    </location>
</feature>
<dbReference type="GO" id="GO:0004315">
    <property type="term" value="F:3-oxoacyl-[acyl-carrier-protein] synthase activity"/>
    <property type="evidence" value="ECO:0007669"/>
    <property type="project" value="InterPro"/>
</dbReference>
<evidence type="ECO:0000259" key="6">
    <source>
        <dbReference type="Pfam" id="PF08545"/>
    </source>
</evidence>
<dbReference type="InterPro" id="IPR016039">
    <property type="entry name" value="Thiolase-like"/>
</dbReference>
<sequence>MHSHGGRARSRVRQPCKPPVTPAAPGPMEEPMSDASDIYVQSAGTALPGPAVDNAALARHFGMPKAWEEWVETFVGTRSRHFAVDLATGDIRYSLADLGETAARRALAAAGVEASRIDLVVLGTSSPDLLMPATVNTIADRLGIDGVATYQLQSGCAGAVQALDVAVQMLRTGRHGTALVMGADSCAKHLDVTMDAARLPPAEQINGALFGDGAGALVLSTEPSAQGVAVRHVHNRLVGLGREPGQVIDWYGRAERGRERPPVAEDYKAIEESVPVLAADVAREVLDVLDWKETEIDYVLPPQLSGRMTARIVARLGLTAAHEVSCITDTGNTGNALPFFQLEQLLPRMVAGDRALAVAVESSKWIQAGFALEKA</sequence>
<reference evidence="7" key="1">
    <citation type="journal article" date="2006" name="Chem. Biol.">
        <title>Genetic characterization of the chlorothricin gene cluster as a model for spirotetronate antibiotic biosynthesis.</title>
        <authorList>
            <person name="Jia X.Y."/>
            <person name="Tian Z.H."/>
            <person name="Shao L."/>
            <person name="Qu X.D."/>
            <person name="Zhao Q.F."/>
            <person name="Tang J."/>
            <person name="Tang G.L."/>
            <person name="Liu W."/>
        </authorList>
    </citation>
    <scope>NUCLEOTIDE SEQUENCE</scope>
</reference>
<evidence type="ECO:0000259" key="5">
    <source>
        <dbReference type="Pfam" id="PF08541"/>
    </source>
</evidence>
<evidence type="ECO:0000313" key="7">
    <source>
        <dbReference type="EMBL" id="AAZ77702.1"/>
    </source>
</evidence>
<dbReference type="InterPro" id="IPR013751">
    <property type="entry name" value="ACP_syn_III_N"/>
</dbReference>
<dbReference type="Gene3D" id="3.40.47.10">
    <property type="match status" value="2"/>
</dbReference>
<name>Q0R4L9_STRAT</name>
<dbReference type="EMBL" id="DQ116941">
    <property type="protein sequence ID" value="AAZ77702.1"/>
    <property type="molecule type" value="Genomic_DNA"/>
</dbReference>